<dbReference type="PANTHER" id="PTHR13486">
    <property type="entry name" value="TELOMERE LENGTH AND SILENCING PROTEIN 1 TLS1 FAMILY MEMBER"/>
    <property type="match status" value="1"/>
</dbReference>
<evidence type="ECO:0000313" key="5">
    <source>
        <dbReference type="EMBL" id="CAD7642871.1"/>
    </source>
</evidence>
<dbReference type="GO" id="GO:0000398">
    <property type="term" value="P:mRNA splicing, via spliceosome"/>
    <property type="evidence" value="ECO:0007669"/>
    <property type="project" value="TreeGrafter"/>
</dbReference>
<dbReference type="Pfam" id="PF07052">
    <property type="entry name" value="Hep_59"/>
    <property type="match status" value="1"/>
</dbReference>
<dbReference type="AlphaFoldDB" id="A0A7R9QEG8"/>
<dbReference type="EMBL" id="CAJPVJ010001204">
    <property type="protein sequence ID" value="CAG2164267.1"/>
    <property type="molecule type" value="Genomic_DNA"/>
</dbReference>
<evidence type="ECO:0000256" key="3">
    <source>
        <dbReference type="ARBA" id="ARBA00023242"/>
    </source>
</evidence>
<evidence type="ECO:0000313" key="6">
    <source>
        <dbReference type="Proteomes" id="UP000728032"/>
    </source>
</evidence>
<feature type="region of interest" description="Disordered" evidence="4">
    <location>
        <begin position="26"/>
        <end position="47"/>
    </location>
</feature>
<dbReference type="EMBL" id="OC916029">
    <property type="protein sequence ID" value="CAD7642871.1"/>
    <property type="molecule type" value="Genomic_DNA"/>
</dbReference>
<keyword evidence="3" id="KW-0539">Nucleus</keyword>
<evidence type="ECO:0000256" key="1">
    <source>
        <dbReference type="ARBA" id="ARBA00004123"/>
    </source>
</evidence>
<comment type="similarity">
    <text evidence="2">Belongs to the TLS1 family.</text>
</comment>
<dbReference type="InterPro" id="IPR010756">
    <property type="entry name" value="Tls1-like"/>
</dbReference>
<feature type="compositionally biased region" description="Acidic residues" evidence="4">
    <location>
        <begin position="38"/>
        <end position="47"/>
    </location>
</feature>
<keyword evidence="6" id="KW-1185">Reference proteome</keyword>
<protein>
    <submittedName>
        <fullName evidence="5">Uncharacterized protein</fullName>
    </submittedName>
</protein>
<sequence length="330" mass="37710">MSDTLDTTAKTDKDTDCEHKVVFKKKTRPAQRRRHVSDDDEEDVASEDQTDVWNRLTQLKETQHLRKRSNKGIDILELTQNPINSNNNNSVKNETKGGLNSDAKTLTNELDLGNTFSVETNRRDEDTDLMKYIEEELSRRKGTQVSSASTADNKSSLAVNSANDMNVLFDVLPEHLIQTNAKKSEEMLSNQMLNGIPEIELGLEEKIRNIEATEEAKSKLLRNRSGRSGGNVSSFVPNNIAVCFAQHNRYNIPEDMPRLNPTITAKRVRTDTQPTTTYVEEPVVVIGDEPKQMVRLQNKGWDQNHNKFYGKDKATDDYIFEKFKKQFRKF</sequence>
<name>A0A7R9QEG8_9ACAR</name>
<proteinExistence type="inferred from homology"/>
<accession>A0A7R9QEG8</accession>
<feature type="compositionally biased region" description="Basic residues" evidence="4">
    <location>
        <begin position="26"/>
        <end position="35"/>
    </location>
</feature>
<reference evidence="5" key="1">
    <citation type="submission" date="2020-11" db="EMBL/GenBank/DDBJ databases">
        <authorList>
            <person name="Tran Van P."/>
        </authorList>
    </citation>
    <scope>NUCLEOTIDE SEQUENCE</scope>
</reference>
<gene>
    <name evidence="5" type="ORF">ONB1V03_LOCUS3823</name>
</gene>
<dbReference type="Proteomes" id="UP000728032">
    <property type="component" value="Unassembled WGS sequence"/>
</dbReference>
<organism evidence="5">
    <name type="scientific">Oppiella nova</name>
    <dbReference type="NCBI Taxonomy" id="334625"/>
    <lineage>
        <taxon>Eukaryota</taxon>
        <taxon>Metazoa</taxon>
        <taxon>Ecdysozoa</taxon>
        <taxon>Arthropoda</taxon>
        <taxon>Chelicerata</taxon>
        <taxon>Arachnida</taxon>
        <taxon>Acari</taxon>
        <taxon>Acariformes</taxon>
        <taxon>Sarcoptiformes</taxon>
        <taxon>Oribatida</taxon>
        <taxon>Brachypylina</taxon>
        <taxon>Oppioidea</taxon>
        <taxon>Oppiidae</taxon>
        <taxon>Oppiella</taxon>
    </lineage>
</organism>
<dbReference type="OrthoDB" id="5627at2759"/>
<evidence type="ECO:0000256" key="4">
    <source>
        <dbReference type="SAM" id="MobiDB-lite"/>
    </source>
</evidence>
<dbReference type="GO" id="GO:0005681">
    <property type="term" value="C:spliceosomal complex"/>
    <property type="evidence" value="ECO:0007669"/>
    <property type="project" value="TreeGrafter"/>
</dbReference>
<dbReference type="PANTHER" id="PTHR13486:SF2">
    <property type="entry name" value="SPLICING FACTOR C9ORF78"/>
    <property type="match status" value="1"/>
</dbReference>
<comment type="subcellular location">
    <subcellularLocation>
        <location evidence="1">Nucleus</location>
    </subcellularLocation>
</comment>
<evidence type="ECO:0000256" key="2">
    <source>
        <dbReference type="ARBA" id="ARBA00007643"/>
    </source>
</evidence>